<protein>
    <recommendedName>
        <fullName evidence="3">Capsid protein</fullName>
    </recommendedName>
</protein>
<reference evidence="1" key="1">
    <citation type="submission" date="2015-02" db="EMBL/GenBank/DDBJ databases">
        <title>A novel member of the family Ruminococcaceae isolated from human feces.</title>
        <authorList>
            <person name="Shkoporov A.N."/>
            <person name="Chaplin A.V."/>
            <person name="Motuzova O.V."/>
            <person name="Kafarskaia L.I."/>
            <person name="Khokhlova E.V."/>
            <person name="Efimov B.A."/>
        </authorList>
    </citation>
    <scope>NUCLEOTIDE SEQUENCE [LARGE SCALE GENOMIC DNA]</scope>
    <source>
        <strain evidence="1">585-1</strain>
    </source>
</reference>
<organism evidence="1 2">
    <name type="scientific">Ruthenibacterium lactatiformans</name>
    <dbReference type="NCBI Taxonomy" id="1550024"/>
    <lineage>
        <taxon>Bacteria</taxon>
        <taxon>Bacillati</taxon>
        <taxon>Bacillota</taxon>
        <taxon>Clostridia</taxon>
        <taxon>Eubacteriales</taxon>
        <taxon>Oscillospiraceae</taxon>
        <taxon>Ruthenibacterium</taxon>
    </lineage>
</organism>
<dbReference type="AlphaFoldDB" id="A0A0D8J2N5"/>
<name>A0A0D8J2N5_9FIRM</name>
<dbReference type="EMBL" id="JXXK01000002">
    <property type="protein sequence ID" value="KJF41182.1"/>
    <property type="molecule type" value="Genomic_DNA"/>
</dbReference>
<accession>A0A0D8J2N5</accession>
<dbReference type="GeneID" id="42855599"/>
<proteinExistence type="predicted"/>
<evidence type="ECO:0008006" key="3">
    <source>
        <dbReference type="Google" id="ProtNLM"/>
    </source>
</evidence>
<gene>
    <name evidence="1" type="ORF">TQ39_02975</name>
</gene>
<evidence type="ECO:0000313" key="2">
    <source>
        <dbReference type="Proteomes" id="UP000032483"/>
    </source>
</evidence>
<sequence>MPIEFDASLEFDSASLILERHGLALGGPAQTFVDSEVIRYCDPKVPFETGMLKDSALAASVIGQGTIVYDTPYARRMYYNPQYNFNEAPERGAYWFERAMTEHKEDIVSGVQAIVGGGGNG</sequence>
<comment type="caution">
    <text evidence="1">The sequence shown here is derived from an EMBL/GenBank/DDBJ whole genome shotgun (WGS) entry which is preliminary data.</text>
</comment>
<dbReference type="Proteomes" id="UP000032483">
    <property type="component" value="Unassembled WGS sequence"/>
</dbReference>
<keyword evidence="2" id="KW-1185">Reference proteome</keyword>
<dbReference type="RefSeq" id="WP_050004496.1">
    <property type="nucleotide sequence ID" value="NZ_JXXK01000002.1"/>
</dbReference>
<evidence type="ECO:0000313" key="1">
    <source>
        <dbReference type="EMBL" id="KJF41182.1"/>
    </source>
</evidence>